<feature type="chain" id="PRO_5010702278" description="YD repeat-containing protein" evidence="1">
    <location>
        <begin position="23"/>
        <end position="1232"/>
    </location>
</feature>
<dbReference type="Proteomes" id="UP000192610">
    <property type="component" value="Unassembled WGS sequence"/>
</dbReference>
<evidence type="ECO:0008006" key="4">
    <source>
        <dbReference type="Google" id="ProtNLM"/>
    </source>
</evidence>
<dbReference type="EMBL" id="LVXG01000078">
    <property type="protein sequence ID" value="OQP40024.1"/>
    <property type="molecule type" value="Genomic_DNA"/>
</dbReference>
<gene>
    <name evidence="2" type="ORF">A4H97_17560</name>
</gene>
<dbReference type="RefSeq" id="WP_081204527.1">
    <property type="nucleotide sequence ID" value="NZ_FOCZ01000003.1"/>
</dbReference>
<accession>A0A1V9E1W9</accession>
<name>A0A1V9E1W9_9BACT</name>
<proteinExistence type="predicted"/>
<sequence>MRSFPLLPLVFLLSIVTFSIQAQDNYVPKIIPPSPNASSLLKFTEVPVNTYTGTASATVPIYTIQAKGLPIPVSLDYHTGGIRLKEEAGWVGLGWALTAGGVISKTIMDEDDFGANKTYFTPVVPQVAGDISTIQDDGWAAGHFYSGEHYREFLCNYKVNTTAGLTDYSTPLSFYPCPYDLEPDIYHYRFLDKSGSFMITRDRKIVLQKQDNIKIEFENNGNSFTITDEHGNQFYFSDKEYTMSATGAASTFAFSSWYLSKITTAQQDVITFHYVNDNTWTSVKPEYYEMYHAFCGSGGWEYGNAAGTWYTNNLLQSIDFAEGQLQFLFDNQRSDLQDGRKLNTIKLYSKTNGALNYQKEFHLNYSYFPTLPGADDLEFKRLRLDAVQEMSGSTVVPPYTFTYEEPNPSVLLAKHSYSIDHWGYYNGIGNSHFIPTMNVFYNPPNAVSPNPQPTQFNFGGADRSTSESYMKAFSLTQMQYPTGGKTVFEYEANDYDPDRSRNGPIDFPHTDVVTVQKTIAIINKGITTGSIDLSHLHGVAAEGSNVTNLHLIVAFRSSNNDCNTHYTNSFDKIYFKFLGPGFNLKEDIGSRNLNCTQNSPVNFVDLELSITNLAGPYSFEGYIDPTVDINYFQDIRVTLQYQEVKETNNQSNGVFTEKAGGLRIKSVTDYADDNTVAKKRTYEYNYYNGIYKYSYGRLMSQPSYARYVSVPNGSNGVCSNLTLMGTSQNALTSIAQGNIVGYDQVTEYTVDPNNNTTNGKTVYAYVNTPDTTLYYYGFRFPGIPNIGNQLNGSLLTKKVYAGAGPDYQPVSETYNYFRADNRKIYFSLKTQTPPGGTHSYNGNTCLSGVTTPVDWLACIYPSIKSEKLLMDSTKEITYDLHDPTKTISKVTGYYYDNTNHFMVTRMVSKNSKQNRNTSYIKYAQDYLASGSTSTGNSQLDGLINRNMVAEVIEKRDSLFYPGASTGKITGAQLSNYKVLPSTALALDAQQQLNISTPVTNFQPFAVNGNIGTQDNRYEKMIVFDQYDDANNISQFTPVKAGPVSILWDYAKHFPICEVKNAGLNDIASTSFEAEGGGNWTIGSPARIAGGITGNSCYQLGNGGISKSGLTTTTTYIVSYWTNNGTPFTISGTQGSVVKGKVVNGWTYYEHKVTGVTQVDIPQTGGLIDELRLYPAGAQMTTFTYTPTIGMTTSCSFNNTITYYVYDALGRLQVVKDQDGNIIKTIEYHYKGQ</sequence>
<organism evidence="2 3">
    <name type="scientific">Niastella yeongjuensis</name>
    <dbReference type="NCBI Taxonomy" id="354355"/>
    <lineage>
        <taxon>Bacteria</taxon>
        <taxon>Pseudomonadati</taxon>
        <taxon>Bacteroidota</taxon>
        <taxon>Chitinophagia</taxon>
        <taxon>Chitinophagales</taxon>
        <taxon>Chitinophagaceae</taxon>
        <taxon>Niastella</taxon>
    </lineage>
</organism>
<evidence type="ECO:0000256" key="1">
    <source>
        <dbReference type="SAM" id="SignalP"/>
    </source>
</evidence>
<protein>
    <recommendedName>
        <fullName evidence="4">YD repeat-containing protein</fullName>
    </recommendedName>
</protein>
<dbReference type="AlphaFoldDB" id="A0A1V9E1W9"/>
<keyword evidence="3" id="KW-1185">Reference proteome</keyword>
<dbReference type="STRING" id="354355.SAMN05660816_02257"/>
<evidence type="ECO:0000313" key="3">
    <source>
        <dbReference type="Proteomes" id="UP000192610"/>
    </source>
</evidence>
<evidence type="ECO:0000313" key="2">
    <source>
        <dbReference type="EMBL" id="OQP40024.1"/>
    </source>
</evidence>
<reference evidence="3" key="1">
    <citation type="submission" date="2016-04" db="EMBL/GenBank/DDBJ databases">
        <authorList>
            <person name="Chen L."/>
            <person name="Zhuang W."/>
            <person name="Wang G."/>
        </authorList>
    </citation>
    <scope>NUCLEOTIDE SEQUENCE [LARGE SCALE GENOMIC DNA]</scope>
    <source>
        <strain evidence="3">17621</strain>
    </source>
</reference>
<feature type="signal peptide" evidence="1">
    <location>
        <begin position="1"/>
        <end position="22"/>
    </location>
</feature>
<dbReference type="OrthoDB" id="680656at2"/>
<comment type="caution">
    <text evidence="2">The sequence shown here is derived from an EMBL/GenBank/DDBJ whole genome shotgun (WGS) entry which is preliminary data.</text>
</comment>
<keyword evidence="1" id="KW-0732">Signal</keyword>